<dbReference type="GO" id="GO:0005634">
    <property type="term" value="C:nucleus"/>
    <property type="evidence" value="ECO:0007669"/>
    <property type="project" value="TreeGrafter"/>
</dbReference>
<sequence length="542" mass="59602">MLSALRRRLGPTNSSGTGSGDASPSKTPSGISPISAELQKKFGNGVNYNMKIVIRGDRNSGKTCLWKRIQGQPFCEAYTPTDEIQVASIVWNYRNSDHIVKLDVWDVVDESPKRKGKVVTGLKLNNLDVPEYETPACDAGFVDVYKNCHGVLLVYDITKPWTWLYVEKTLNEIPSHIPVLVMANKRDLEAERQVKDEEVLAFLNGFTRKPQPGKIAAQIRHTQASMRNAFGLKFLYNFLNIPFLFLQRETLESMLEANKRDIDVTYTELDAFDAQRTSAFEDYTSQGSSSASHMFSAGTRAAEIVAGSTEAAKTVENAETPQRRRKVSTSSEDNNKMVDMFEEDFDSDDEDVHLEVYSKKLHTIQPQIAPKPAPSPSPAATPIATEQPPPFPKPSESRERSTDLDDSWAEANATMQSIKLNSSSPSFNAASDDDEDEEAGSNPLVTPIPRDSSDDDDDDRHTVQSTEGSVNSTGFINVKKSTPSTLSPDTNAATKKKGKSSKSGKTVTTKKAKKSPKGQTTSSQLLAEDLASPVDSAQYESL</sequence>
<organism evidence="2 3">
    <name type="scientific">Panagrellus redivivus</name>
    <name type="common">Microworm</name>
    <dbReference type="NCBI Taxonomy" id="6233"/>
    <lineage>
        <taxon>Eukaryota</taxon>
        <taxon>Metazoa</taxon>
        <taxon>Ecdysozoa</taxon>
        <taxon>Nematoda</taxon>
        <taxon>Chromadorea</taxon>
        <taxon>Rhabditida</taxon>
        <taxon>Tylenchina</taxon>
        <taxon>Panagrolaimomorpha</taxon>
        <taxon>Panagrolaimoidea</taxon>
        <taxon>Panagrolaimidae</taxon>
        <taxon>Panagrellus</taxon>
    </lineage>
</organism>
<keyword evidence="2" id="KW-1185">Reference proteome</keyword>
<dbReference type="Gene3D" id="3.40.50.300">
    <property type="entry name" value="P-loop containing nucleotide triphosphate hydrolases"/>
    <property type="match status" value="1"/>
</dbReference>
<name>A0A7E4W976_PANRE</name>
<accession>A0A7E4W976</accession>
<dbReference type="SMART" id="SM00175">
    <property type="entry name" value="RAB"/>
    <property type="match status" value="1"/>
</dbReference>
<dbReference type="PROSITE" id="PS51419">
    <property type="entry name" value="RAB"/>
    <property type="match status" value="1"/>
</dbReference>
<protein>
    <submittedName>
        <fullName evidence="3">Rab-like protein 6</fullName>
    </submittedName>
</protein>
<reference evidence="3" key="2">
    <citation type="submission" date="2020-10" db="UniProtKB">
        <authorList>
            <consortium name="WormBaseParasite"/>
        </authorList>
    </citation>
    <scope>IDENTIFICATION</scope>
</reference>
<dbReference type="SUPFAM" id="SSF52540">
    <property type="entry name" value="P-loop containing nucleoside triphosphate hydrolases"/>
    <property type="match status" value="1"/>
</dbReference>
<feature type="region of interest" description="Disordered" evidence="1">
    <location>
        <begin position="363"/>
        <end position="542"/>
    </location>
</feature>
<feature type="compositionally biased region" description="Polar residues" evidence="1">
    <location>
        <begin position="11"/>
        <end position="32"/>
    </location>
</feature>
<evidence type="ECO:0000313" key="3">
    <source>
        <dbReference type="WBParaSite" id="Pan_g7749.t1"/>
    </source>
</evidence>
<dbReference type="GO" id="GO:0005525">
    <property type="term" value="F:GTP binding"/>
    <property type="evidence" value="ECO:0007669"/>
    <property type="project" value="InterPro"/>
</dbReference>
<dbReference type="WBParaSite" id="Pan_g7749.t1">
    <property type="protein sequence ID" value="Pan_g7749.t1"/>
    <property type="gene ID" value="Pan_g7749"/>
</dbReference>
<evidence type="ECO:0000313" key="2">
    <source>
        <dbReference type="Proteomes" id="UP000492821"/>
    </source>
</evidence>
<dbReference type="GO" id="GO:0003924">
    <property type="term" value="F:GTPase activity"/>
    <property type="evidence" value="ECO:0007669"/>
    <property type="project" value="InterPro"/>
</dbReference>
<dbReference type="PRINTS" id="PR00449">
    <property type="entry name" value="RASTRNSFRMNG"/>
</dbReference>
<dbReference type="PANTHER" id="PTHR14932">
    <property type="entry name" value="RAS GTPASE-RELATED"/>
    <property type="match status" value="1"/>
</dbReference>
<dbReference type="InterPro" id="IPR027417">
    <property type="entry name" value="P-loop_NTPase"/>
</dbReference>
<dbReference type="Pfam" id="PF08477">
    <property type="entry name" value="Roc"/>
    <property type="match status" value="1"/>
</dbReference>
<feature type="region of interest" description="Disordered" evidence="1">
    <location>
        <begin position="311"/>
        <end position="337"/>
    </location>
</feature>
<reference evidence="2" key="1">
    <citation type="journal article" date="2013" name="Genetics">
        <title>The draft genome and transcriptome of Panagrellus redivivus are shaped by the harsh demands of a free-living lifestyle.</title>
        <authorList>
            <person name="Srinivasan J."/>
            <person name="Dillman A.R."/>
            <person name="Macchietto M.G."/>
            <person name="Heikkinen L."/>
            <person name="Lakso M."/>
            <person name="Fracchia K.M."/>
            <person name="Antoshechkin I."/>
            <person name="Mortazavi A."/>
            <person name="Wong G."/>
            <person name="Sternberg P.W."/>
        </authorList>
    </citation>
    <scope>NUCLEOTIDE SEQUENCE [LARGE SCALE GENOMIC DNA]</scope>
    <source>
        <strain evidence="2">MT8872</strain>
    </source>
</reference>
<dbReference type="GO" id="GO:0005829">
    <property type="term" value="C:cytosol"/>
    <property type="evidence" value="ECO:0007669"/>
    <property type="project" value="TreeGrafter"/>
</dbReference>
<dbReference type="InterPro" id="IPR001806">
    <property type="entry name" value="Small_GTPase"/>
</dbReference>
<dbReference type="Pfam" id="PF00071">
    <property type="entry name" value="Ras"/>
    <property type="match status" value="1"/>
</dbReference>
<dbReference type="InterPro" id="IPR040385">
    <property type="entry name" value="RABL6"/>
</dbReference>
<feature type="compositionally biased region" description="Polar residues" evidence="1">
    <location>
        <begin position="413"/>
        <end position="429"/>
    </location>
</feature>
<feature type="compositionally biased region" description="Pro residues" evidence="1">
    <location>
        <begin position="369"/>
        <end position="379"/>
    </location>
</feature>
<dbReference type="AlphaFoldDB" id="A0A7E4W976"/>
<dbReference type="PANTHER" id="PTHR14932:SF1">
    <property type="entry name" value="RAB-LIKE PROTEIN 6"/>
    <property type="match status" value="1"/>
</dbReference>
<feature type="compositionally biased region" description="Basic residues" evidence="1">
    <location>
        <begin position="494"/>
        <end position="516"/>
    </location>
</feature>
<dbReference type="Proteomes" id="UP000492821">
    <property type="component" value="Unassembled WGS sequence"/>
</dbReference>
<feature type="region of interest" description="Disordered" evidence="1">
    <location>
        <begin position="1"/>
        <end position="33"/>
    </location>
</feature>
<feature type="compositionally biased region" description="Polar residues" evidence="1">
    <location>
        <begin position="463"/>
        <end position="491"/>
    </location>
</feature>
<proteinExistence type="predicted"/>
<evidence type="ECO:0000256" key="1">
    <source>
        <dbReference type="SAM" id="MobiDB-lite"/>
    </source>
</evidence>